<accession>A0A848CE77</accession>
<evidence type="ECO:0000256" key="4">
    <source>
        <dbReference type="ARBA" id="ARBA00023125"/>
    </source>
</evidence>
<dbReference type="InterPro" id="IPR027417">
    <property type="entry name" value="P-loop_NTPase"/>
</dbReference>
<dbReference type="Gene3D" id="3.40.50.300">
    <property type="entry name" value="P-loop containing nucleotide triphosphate hydrolases"/>
    <property type="match status" value="1"/>
</dbReference>
<dbReference type="GO" id="GO:0005524">
    <property type="term" value="F:ATP binding"/>
    <property type="evidence" value="ECO:0007669"/>
    <property type="project" value="UniProtKB-KW"/>
</dbReference>
<evidence type="ECO:0000313" key="8">
    <source>
        <dbReference type="EMBL" id="NME51904.1"/>
    </source>
</evidence>
<feature type="region of interest" description="Disordered" evidence="6">
    <location>
        <begin position="1"/>
        <end position="24"/>
    </location>
</feature>
<evidence type="ECO:0000256" key="2">
    <source>
        <dbReference type="ARBA" id="ARBA00022840"/>
    </source>
</evidence>
<keyword evidence="5" id="KW-0804">Transcription</keyword>
<dbReference type="SMART" id="SM00065">
    <property type="entry name" value="GAF"/>
    <property type="match status" value="1"/>
</dbReference>
<sequence length="548" mass="60353">MHDHHPAFPRTGATADLPAGTPAPEQDMGQIRALLLEMARCQSLDQIFRLVAETFAARQDVALCRIWLLEQTEPSLCASCRHFYDCRDHRQCLRLAASTGRSRVDGHAWTALDGEHSRFSLGLGKVGLIAQSGTAYHVDAVRPDMDWVTSPDWIRREGIRTFLGQPLVHRGRVLGVFAVFSREVQDAQAMDRLRMIADYLAVSIANAQAFEELTRLKRQLEIENAYLKNDALPPAALALTGDSPCMRTLKEKIRQVACTDVPVLITGEAGSGKEAVAAELHRQSFVAGGPLVRVNCAAIAPDSFEDEFFGHAARMGFLEAASGGTLFLDAVDELPLPLQARLLRVLQDKEFHRGGEDSGHRLSVRLVAATSRDLYELVRAGLFREDLYYRLNAFPIRIAPLRERPEDILPLAQAFLEHDRAHLQRPELAFADDAPGRLQAYAWPGNVRELQECLLRAAAGSTDGLLYLEALPPSPPSAAPRPVLPADDNAIVFTEAEMQALERTNIANALQRCHGKIYGEDGAAALLGISPTTLCSRIKKFGLRKQDA</sequence>
<reference evidence="8 9" key="1">
    <citation type="submission" date="2020-04" db="EMBL/GenBank/DDBJ databases">
        <authorList>
            <person name="Hitch T.C.A."/>
            <person name="Wylensek D."/>
            <person name="Clavel T."/>
        </authorList>
    </citation>
    <scope>NUCLEOTIDE SEQUENCE [LARGE SCALE GENOMIC DNA]</scope>
    <source>
        <strain evidence="8 9">PG-251-APC-1</strain>
    </source>
</reference>
<dbReference type="Pfam" id="PF25601">
    <property type="entry name" value="AAA_lid_14"/>
    <property type="match status" value="1"/>
</dbReference>
<dbReference type="InterPro" id="IPR058031">
    <property type="entry name" value="AAA_lid_NorR"/>
</dbReference>
<dbReference type="InterPro" id="IPR002078">
    <property type="entry name" value="Sigma_54_int"/>
</dbReference>
<dbReference type="Gene3D" id="1.10.8.60">
    <property type="match status" value="1"/>
</dbReference>
<dbReference type="GO" id="GO:0006355">
    <property type="term" value="P:regulation of DNA-templated transcription"/>
    <property type="evidence" value="ECO:0007669"/>
    <property type="project" value="InterPro"/>
</dbReference>
<dbReference type="InterPro" id="IPR009057">
    <property type="entry name" value="Homeodomain-like_sf"/>
</dbReference>
<keyword evidence="3" id="KW-0805">Transcription regulation</keyword>
<dbReference type="GO" id="GO:0003677">
    <property type="term" value="F:DNA binding"/>
    <property type="evidence" value="ECO:0007669"/>
    <property type="project" value="UniProtKB-KW"/>
</dbReference>
<dbReference type="InterPro" id="IPR029016">
    <property type="entry name" value="GAF-like_dom_sf"/>
</dbReference>
<dbReference type="SUPFAM" id="SSF55781">
    <property type="entry name" value="GAF domain-like"/>
    <property type="match status" value="1"/>
</dbReference>
<evidence type="ECO:0000256" key="3">
    <source>
        <dbReference type="ARBA" id="ARBA00023015"/>
    </source>
</evidence>
<keyword evidence="1" id="KW-0547">Nucleotide-binding</keyword>
<organism evidence="8 9">
    <name type="scientific">Desulfovibrio piger</name>
    <dbReference type="NCBI Taxonomy" id="901"/>
    <lineage>
        <taxon>Bacteria</taxon>
        <taxon>Pseudomonadati</taxon>
        <taxon>Thermodesulfobacteriota</taxon>
        <taxon>Desulfovibrionia</taxon>
        <taxon>Desulfovibrionales</taxon>
        <taxon>Desulfovibrionaceae</taxon>
        <taxon>Desulfovibrio</taxon>
    </lineage>
</organism>
<dbReference type="FunFam" id="3.40.50.300:FF:000006">
    <property type="entry name" value="DNA-binding transcriptional regulator NtrC"/>
    <property type="match status" value="1"/>
</dbReference>
<protein>
    <submittedName>
        <fullName evidence="8">Sigma-54-dependent Fis family transcriptional regulator</fullName>
    </submittedName>
</protein>
<gene>
    <name evidence="8" type="ORF">HF854_05045</name>
</gene>
<evidence type="ECO:0000256" key="6">
    <source>
        <dbReference type="SAM" id="MobiDB-lite"/>
    </source>
</evidence>
<evidence type="ECO:0000259" key="7">
    <source>
        <dbReference type="PROSITE" id="PS50045"/>
    </source>
</evidence>
<dbReference type="PANTHER" id="PTHR32071:SF57">
    <property type="entry name" value="C4-DICARBOXYLATE TRANSPORT TRANSCRIPTIONAL REGULATORY PROTEIN DCTD"/>
    <property type="match status" value="1"/>
</dbReference>
<keyword evidence="4" id="KW-0238">DNA-binding</keyword>
<dbReference type="SUPFAM" id="SSF52540">
    <property type="entry name" value="P-loop containing nucleoside triphosphate hydrolases"/>
    <property type="match status" value="1"/>
</dbReference>
<dbReference type="Pfam" id="PF01590">
    <property type="entry name" value="GAF"/>
    <property type="match status" value="1"/>
</dbReference>
<keyword evidence="2" id="KW-0067">ATP-binding</keyword>
<dbReference type="PROSITE" id="PS50045">
    <property type="entry name" value="SIGMA54_INTERACT_4"/>
    <property type="match status" value="1"/>
</dbReference>
<comment type="caution">
    <text evidence="8">The sequence shown here is derived from an EMBL/GenBank/DDBJ whole genome shotgun (WGS) entry which is preliminary data.</text>
</comment>
<dbReference type="InterPro" id="IPR003018">
    <property type="entry name" value="GAF"/>
</dbReference>
<dbReference type="PANTHER" id="PTHR32071">
    <property type="entry name" value="TRANSCRIPTIONAL REGULATORY PROTEIN"/>
    <property type="match status" value="1"/>
</dbReference>
<dbReference type="Pfam" id="PF00158">
    <property type="entry name" value="Sigma54_activat"/>
    <property type="match status" value="1"/>
</dbReference>
<evidence type="ECO:0000256" key="1">
    <source>
        <dbReference type="ARBA" id="ARBA00022741"/>
    </source>
</evidence>
<evidence type="ECO:0000256" key="5">
    <source>
        <dbReference type="ARBA" id="ARBA00023163"/>
    </source>
</evidence>
<name>A0A848CE77_9BACT</name>
<dbReference type="CDD" id="cd00009">
    <property type="entry name" value="AAA"/>
    <property type="match status" value="1"/>
</dbReference>
<dbReference type="EMBL" id="JABAFY010000013">
    <property type="protein sequence ID" value="NME51904.1"/>
    <property type="molecule type" value="Genomic_DNA"/>
</dbReference>
<dbReference type="SMART" id="SM00382">
    <property type="entry name" value="AAA"/>
    <property type="match status" value="1"/>
</dbReference>
<dbReference type="InterPro" id="IPR003593">
    <property type="entry name" value="AAA+_ATPase"/>
</dbReference>
<dbReference type="Proteomes" id="UP000522333">
    <property type="component" value="Unassembled WGS sequence"/>
</dbReference>
<dbReference type="AlphaFoldDB" id="A0A848CE77"/>
<dbReference type="SUPFAM" id="SSF46689">
    <property type="entry name" value="Homeodomain-like"/>
    <property type="match status" value="1"/>
</dbReference>
<proteinExistence type="predicted"/>
<feature type="domain" description="Sigma-54 factor interaction" evidence="7">
    <location>
        <begin position="239"/>
        <end position="459"/>
    </location>
</feature>
<dbReference type="Gene3D" id="3.30.450.40">
    <property type="match status" value="1"/>
</dbReference>
<dbReference type="RefSeq" id="WP_168935313.1">
    <property type="nucleotide sequence ID" value="NZ_CAMDEI010000141.1"/>
</dbReference>
<dbReference type="Gene3D" id="1.10.10.60">
    <property type="entry name" value="Homeodomain-like"/>
    <property type="match status" value="1"/>
</dbReference>
<evidence type="ECO:0000313" key="9">
    <source>
        <dbReference type="Proteomes" id="UP000522333"/>
    </source>
</evidence>